<keyword evidence="3" id="KW-1185">Reference proteome</keyword>
<dbReference type="AlphaFoldDB" id="A0A4P8XTM5"/>
<name>A0A4P8XTM5_9FIRM</name>
<dbReference type="EMBL" id="CP039381">
    <property type="protein sequence ID" value="QCT06346.1"/>
    <property type="molecule type" value="Genomic_DNA"/>
</dbReference>
<sequence length="83" mass="9521">MRFKNFTKNNRIAFYIAFGLLALSVVFFCLEFVLGEVAIIIDAFLTFTACIIIAFVLIIELVRYKYDKKNSKVADSSKVDNKK</sequence>
<evidence type="ECO:0000313" key="3">
    <source>
        <dbReference type="Proteomes" id="UP000301475"/>
    </source>
</evidence>
<evidence type="ECO:0000313" key="2">
    <source>
        <dbReference type="EMBL" id="QCT06346.1"/>
    </source>
</evidence>
<accession>A0A4P8XTM5</accession>
<keyword evidence="1" id="KW-1133">Transmembrane helix</keyword>
<evidence type="ECO:0000256" key="1">
    <source>
        <dbReference type="SAM" id="Phobius"/>
    </source>
</evidence>
<dbReference type="RefSeq" id="WP_138156429.1">
    <property type="nucleotide sequence ID" value="NZ_CP039381.1"/>
</dbReference>
<organism evidence="2 3">
    <name type="scientific">Ruminococcus bovis</name>
    <dbReference type="NCBI Taxonomy" id="2564099"/>
    <lineage>
        <taxon>Bacteria</taxon>
        <taxon>Bacillati</taxon>
        <taxon>Bacillota</taxon>
        <taxon>Clostridia</taxon>
        <taxon>Eubacteriales</taxon>
        <taxon>Oscillospiraceae</taxon>
        <taxon>Ruminococcus</taxon>
    </lineage>
</organism>
<keyword evidence="1" id="KW-0812">Transmembrane</keyword>
<dbReference type="Proteomes" id="UP000301475">
    <property type="component" value="Chromosome"/>
</dbReference>
<gene>
    <name evidence="2" type="ORF">E5Z56_02835</name>
</gene>
<proteinExistence type="predicted"/>
<feature type="transmembrane region" description="Helical" evidence="1">
    <location>
        <begin position="39"/>
        <end position="62"/>
    </location>
</feature>
<dbReference type="KEGG" id="ruj:E5Z56_02835"/>
<reference evidence="2 3" key="1">
    <citation type="submission" date="2019-04" db="EMBL/GenBank/DDBJ databases">
        <authorList>
            <person name="Embree M."/>
            <person name="Gaffney J.R."/>
        </authorList>
    </citation>
    <scope>NUCLEOTIDE SEQUENCE [LARGE SCALE GENOMIC DNA]</scope>
    <source>
        <strain evidence="2 3">JE7A12</strain>
    </source>
</reference>
<keyword evidence="1" id="KW-0472">Membrane</keyword>
<feature type="transmembrane region" description="Helical" evidence="1">
    <location>
        <begin position="12"/>
        <end position="33"/>
    </location>
</feature>
<protein>
    <submittedName>
        <fullName evidence="2">Uncharacterized protein</fullName>
    </submittedName>
</protein>